<feature type="binding site" evidence="5">
    <location>
        <position position="175"/>
    </location>
    <ligand>
        <name>FMN</name>
        <dbReference type="ChEBI" id="CHEBI:58210"/>
    </ligand>
</feature>
<dbReference type="AlphaFoldDB" id="A0A0U2PFU1"/>
<dbReference type="PANTHER" id="PTHR10851">
    <property type="entry name" value="PYRIDOXINE-5-PHOSPHATE OXIDASE"/>
    <property type="match status" value="1"/>
</dbReference>
<dbReference type="Pfam" id="PF01243">
    <property type="entry name" value="PNPOx_N"/>
    <property type="match status" value="1"/>
</dbReference>
<sequence>MNNPIDKFKTWWQEALAESPLQQKSAVCVSTIDEQGFPTGRFVDLKSVGENGFVFCTCFDSAKGRQIERNAKTAITAWWDHSGYQVRIVGTSELITAGEADQFWAARNKSAQLTTTAFEQSEPTASEAELAARLEDASAKFAEQDIPRPDNWGGYCVKPISIEFLTFRESRLHLRELFVYKENGWVKQLLQP</sequence>
<gene>
    <name evidence="8" type="ORF">AT746_08240</name>
</gene>
<dbReference type="PIRSF" id="PIRSF000190">
    <property type="entry name" value="Pyd_amn-ph_oxd"/>
    <property type="match status" value="1"/>
</dbReference>
<dbReference type="InterPro" id="IPR019576">
    <property type="entry name" value="Pyridoxamine_oxidase_dimer_C"/>
</dbReference>
<dbReference type="EMBL" id="CP013650">
    <property type="protein sequence ID" value="ALS98237.1"/>
    <property type="molecule type" value="Genomic_DNA"/>
</dbReference>
<dbReference type="Gene3D" id="2.30.110.10">
    <property type="entry name" value="Electron Transport, Fmn-binding Protein, Chain A"/>
    <property type="match status" value="1"/>
</dbReference>
<keyword evidence="3 5" id="KW-0288">FMN</keyword>
<dbReference type="RefSeq" id="WP_062478948.1">
    <property type="nucleotide sequence ID" value="NZ_CP013650.1"/>
</dbReference>
<accession>A0A0U2PFU1</accession>
<feature type="binding site" evidence="5">
    <location>
        <begin position="41"/>
        <end position="46"/>
    </location>
    <ligand>
        <name>FMN</name>
        <dbReference type="ChEBI" id="CHEBI:58210"/>
    </ligand>
</feature>
<comment type="similarity">
    <text evidence="1">Belongs to the pyridoxamine 5'-phosphate oxidase family.</text>
</comment>
<dbReference type="Proteomes" id="UP000068447">
    <property type="component" value="Chromosome"/>
</dbReference>
<evidence type="ECO:0000259" key="7">
    <source>
        <dbReference type="Pfam" id="PF10590"/>
    </source>
</evidence>
<dbReference type="GO" id="GO:0008615">
    <property type="term" value="P:pyridoxine biosynthetic process"/>
    <property type="evidence" value="ECO:0007669"/>
    <property type="project" value="InterPro"/>
</dbReference>
<reference evidence="8 9" key="1">
    <citation type="submission" date="2015-12" db="EMBL/GenBank/DDBJ databases">
        <title>Complete genome of Lacimicrobium alkaliphilum KCTC 32984.</title>
        <authorList>
            <person name="Kim S.-G."/>
            <person name="Lee Y.-J."/>
        </authorList>
    </citation>
    <scope>NUCLEOTIDE SEQUENCE [LARGE SCALE GENOMIC DNA]</scope>
    <source>
        <strain evidence="8 9">YelD216</strain>
    </source>
</reference>
<feature type="binding site" evidence="5">
    <location>
        <position position="63"/>
    </location>
    <ligand>
        <name>FMN</name>
        <dbReference type="ChEBI" id="CHEBI:58210"/>
    </ligand>
</feature>
<evidence type="ECO:0000256" key="2">
    <source>
        <dbReference type="ARBA" id="ARBA00022630"/>
    </source>
</evidence>
<dbReference type="InterPro" id="IPR000659">
    <property type="entry name" value="Pyridox_Oxase"/>
</dbReference>
<feature type="domain" description="Pyridoxamine 5'-phosphate oxidase N-terminal" evidence="6">
    <location>
        <begin position="20"/>
        <end position="135"/>
    </location>
</feature>
<evidence type="ECO:0000259" key="6">
    <source>
        <dbReference type="Pfam" id="PF01243"/>
    </source>
</evidence>
<dbReference type="GO" id="GO:0004733">
    <property type="term" value="F:pyridoxamine phosphate oxidase activity"/>
    <property type="evidence" value="ECO:0007669"/>
    <property type="project" value="InterPro"/>
</dbReference>
<dbReference type="Pfam" id="PF10590">
    <property type="entry name" value="PNP_phzG_C"/>
    <property type="match status" value="1"/>
</dbReference>
<name>A0A0U2PFU1_9ALTE</name>
<evidence type="ECO:0000313" key="8">
    <source>
        <dbReference type="EMBL" id="ALS98237.1"/>
    </source>
</evidence>
<dbReference type="STRING" id="1526571.AT746_08240"/>
<evidence type="ECO:0000256" key="1">
    <source>
        <dbReference type="ARBA" id="ARBA00007301"/>
    </source>
</evidence>
<protein>
    <submittedName>
        <fullName evidence="8">Pyridoxamine-phosphate oxidase</fullName>
    </submittedName>
</protein>
<dbReference type="SUPFAM" id="SSF50475">
    <property type="entry name" value="FMN-binding split barrel"/>
    <property type="match status" value="1"/>
</dbReference>
<evidence type="ECO:0000313" key="9">
    <source>
        <dbReference type="Proteomes" id="UP000068447"/>
    </source>
</evidence>
<dbReference type="GO" id="GO:0010181">
    <property type="term" value="F:FMN binding"/>
    <property type="evidence" value="ECO:0007669"/>
    <property type="project" value="InterPro"/>
</dbReference>
<dbReference type="PANTHER" id="PTHR10851:SF0">
    <property type="entry name" value="PYRIDOXINE-5'-PHOSPHATE OXIDASE"/>
    <property type="match status" value="1"/>
</dbReference>
<keyword evidence="9" id="KW-1185">Reference proteome</keyword>
<proteinExistence type="inferred from homology"/>
<keyword evidence="2" id="KW-0285">Flavoprotein</keyword>
<feature type="binding site" evidence="5">
    <location>
        <begin position="120"/>
        <end position="121"/>
    </location>
    <ligand>
        <name>FMN</name>
        <dbReference type="ChEBI" id="CHEBI:58210"/>
    </ligand>
</feature>
<feature type="binding site" evidence="5">
    <location>
        <position position="85"/>
    </location>
    <ligand>
        <name>FMN</name>
        <dbReference type="ChEBI" id="CHEBI:58210"/>
    </ligand>
</feature>
<feature type="domain" description="Pyridoxine 5'-phosphate oxidase dimerisation C-terminal" evidence="7">
    <location>
        <begin position="152"/>
        <end position="192"/>
    </location>
</feature>
<dbReference type="OrthoDB" id="9780392at2"/>
<organism evidence="8 9">
    <name type="scientific">Lacimicrobium alkaliphilum</name>
    <dbReference type="NCBI Taxonomy" id="1526571"/>
    <lineage>
        <taxon>Bacteria</taxon>
        <taxon>Pseudomonadati</taxon>
        <taxon>Pseudomonadota</taxon>
        <taxon>Gammaproteobacteria</taxon>
        <taxon>Alteromonadales</taxon>
        <taxon>Alteromonadaceae</taxon>
        <taxon>Lacimicrobium</taxon>
    </lineage>
</organism>
<dbReference type="NCBIfam" id="NF004231">
    <property type="entry name" value="PRK05679.1"/>
    <property type="match status" value="1"/>
</dbReference>
<evidence type="ECO:0000256" key="4">
    <source>
        <dbReference type="ARBA" id="ARBA00023002"/>
    </source>
</evidence>
<comment type="cofactor">
    <cofactor evidence="5">
        <name>FMN</name>
        <dbReference type="ChEBI" id="CHEBI:58210"/>
    </cofactor>
    <text evidence="5">Binds 1 FMN per subunit.</text>
</comment>
<evidence type="ECO:0000256" key="5">
    <source>
        <dbReference type="PIRSR" id="PIRSR000190-2"/>
    </source>
</evidence>
<keyword evidence="4" id="KW-0560">Oxidoreductase</keyword>
<dbReference type="InterPro" id="IPR011576">
    <property type="entry name" value="Pyridox_Oxase_N"/>
</dbReference>
<dbReference type="KEGG" id="lal:AT746_08240"/>
<dbReference type="InterPro" id="IPR012349">
    <property type="entry name" value="Split_barrel_FMN-bd"/>
</dbReference>
<evidence type="ECO:0000256" key="3">
    <source>
        <dbReference type="ARBA" id="ARBA00022643"/>
    </source>
</evidence>